<dbReference type="PANTHER" id="PTHR10778:SF13">
    <property type="entry name" value="ADENOSINE 3'-PHOSPHO 5'-PHOSPHOSULFATE TRANSPORTER 1"/>
    <property type="match status" value="1"/>
</dbReference>
<feature type="transmembrane region" description="Helical" evidence="8">
    <location>
        <begin position="213"/>
        <end position="232"/>
    </location>
</feature>
<name>A0A0H3YJH9_SCHMD</name>
<dbReference type="OrthoDB" id="10035043at2759"/>
<protein>
    <recommendedName>
        <fullName evidence="7">Adenosine 3'-phospho 5'-phosphosulfate transporter 1</fullName>
    </recommendedName>
</protein>
<evidence type="ECO:0000256" key="2">
    <source>
        <dbReference type="ARBA" id="ARBA00010694"/>
    </source>
</evidence>
<dbReference type="GO" id="GO:0000139">
    <property type="term" value="C:Golgi membrane"/>
    <property type="evidence" value="ECO:0007669"/>
    <property type="project" value="TreeGrafter"/>
</dbReference>
<evidence type="ECO:0000256" key="7">
    <source>
        <dbReference type="ARBA" id="ARBA00039668"/>
    </source>
</evidence>
<dbReference type="GO" id="GO:0005789">
    <property type="term" value="C:endoplasmic reticulum membrane"/>
    <property type="evidence" value="ECO:0007669"/>
    <property type="project" value="TreeGrafter"/>
</dbReference>
<feature type="transmembrane region" description="Helical" evidence="8">
    <location>
        <begin position="171"/>
        <end position="193"/>
    </location>
</feature>
<dbReference type="AlphaFoldDB" id="A0A0H3YJH9"/>
<feature type="transmembrane region" description="Helical" evidence="8">
    <location>
        <begin position="340"/>
        <end position="360"/>
    </location>
</feature>
<dbReference type="PANTHER" id="PTHR10778">
    <property type="entry name" value="SOLUTE CARRIER FAMILY 35 MEMBER B"/>
    <property type="match status" value="1"/>
</dbReference>
<keyword evidence="4 8" id="KW-0812">Transmembrane</keyword>
<evidence type="ECO:0000256" key="8">
    <source>
        <dbReference type="SAM" id="Phobius"/>
    </source>
</evidence>
<dbReference type="GO" id="GO:0046964">
    <property type="term" value="F:3'-phosphoadenosine 5'-phosphosulfate transmembrane transporter activity"/>
    <property type="evidence" value="ECO:0007669"/>
    <property type="project" value="TreeGrafter"/>
</dbReference>
<comment type="similarity">
    <text evidence="2">Belongs to the nucleotide-sugar transporter family. SLC35B subfamily.</text>
</comment>
<evidence type="ECO:0000256" key="4">
    <source>
        <dbReference type="ARBA" id="ARBA00022692"/>
    </source>
</evidence>
<dbReference type="EMBL" id="KT163694">
    <property type="protein sequence ID" value="AKN21644.1"/>
    <property type="molecule type" value="mRNA"/>
</dbReference>
<keyword evidence="5 8" id="KW-1133">Transmembrane helix</keyword>
<feature type="transmembrane region" description="Helical" evidence="8">
    <location>
        <begin position="41"/>
        <end position="63"/>
    </location>
</feature>
<evidence type="ECO:0000256" key="6">
    <source>
        <dbReference type="ARBA" id="ARBA00023136"/>
    </source>
</evidence>
<organism evidence="9">
    <name type="scientific">Schmidtea mediterranea</name>
    <name type="common">Freshwater planarian flatworm</name>
    <dbReference type="NCBI Taxonomy" id="79327"/>
    <lineage>
        <taxon>Eukaryota</taxon>
        <taxon>Metazoa</taxon>
        <taxon>Spiralia</taxon>
        <taxon>Lophotrochozoa</taxon>
        <taxon>Platyhelminthes</taxon>
        <taxon>Rhabditophora</taxon>
        <taxon>Seriata</taxon>
        <taxon>Tricladida</taxon>
        <taxon>Continenticola</taxon>
        <taxon>Geoplanoidea</taxon>
        <taxon>Dugesiidae</taxon>
        <taxon>Schmidtea</taxon>
    </lineage>
</organism>
<evidence type="ECO:0000256" key="1">
    <source>
        <dbReference type="ARBA" id="ARBA00004141"/>
    </source>
</evidence>
<feature type="transmembrane region" description="Helical" evidence="8">
    <location>
        <begin position="372"/>
        <end position="392"/>
    </location>
</feature>
<feature type="transmembrane region" description="Helical" evidence="8">
    <location>
        <begin position="439"/>
        <end position="460"/>
    </location>
</feature>
<feature type="transmembrane region" description="Helical" evidence="8">
    <location>
        <begin position="302"/>
        <end position="320"/>
    </location>
</feature>
<feature type="transmembrane region" description="Helical" evidence="8">
    <location>
        <begin position="95"/>
        <end position="112"/>
    </location>
</feature>
<reference evidence="9" key="1">
    <citation type="journal article" date="2015" name="Elife">
        <title>Stem cells and fluid flow drive cyst formation in an invertebrate excretory organ.</title>
        <authorList>
            <person name="Thi-Kim Vu H."/>
            <person name="Rink J.C."/>
            <person name="McKinney S.A."/>
            <person name="McClain M."/>
            <person name="Lakshmanaperumal N."/>
            <person name="Alexander R."/>
            <person name="Sanchez Alvarado A."/>
        </authorList>
    </citation>
    <scope>NUCLEOTIDE SEQUENCE</scope>
</reference>
<gene>
    <name evidence="9" type="primary">slc35b-4</name>
</gene>
<evidence type="ECO:0000256" key="3">
    <source>
        <dbReference type="ARBA" id="ARBA00022448"/>
    </source>
</evidence>
<feature type="transmembrane region" description="Helical" evidence="8">
    <location>
        <begin position="414"/>
        <end position="432"/>
    </location>
</feature>
<sequence length="495" mass="56231">MKRLLDRDSNENNAEEVNDFPLEINHKEILVNELGNLEKRVMILLLLVCSIPFWPLILATIGFQSSFFTSSFNIDMTKSHRQYHGLWLVDMIKNLLGYASIFIPIYLISAYLHRIRYDEISGSGRIAKLIKMCLFDAKNPLPVISKSHQNDGRKDFSSHFQKFCSPPPGGVGYYCLMLVSGIGLQFSYLIWGVIQERIMTRSYEGESFTDSQFLVFINRFLAGLLAIFILLVKRASNPTATDSPSAPLFKYSYASLSNILSSWCQYEALKYVSFPVQILAKASKIIPVMLMGKLVKKQNYRLDEFIMAGVISIGVTFFLLDTNSRKSSSNNSQSVTSHSPISGMILLVCYMLFDSFTSNWQDSLFKVYKINSFQMMAGVNIWSCFFTVASLIEQGTLFDSLGFGLRHWDFIEDAVILSICSAFGQVFIFFTIQKFGAVVFIIIMTMRQAIAILLSCIIYGHSVHLLGVFGIFIIFLALFLRIYFSILYKTKNQSQ</sequence>
<evidence type="ECO:0000313" key="9">
    <source>
        <dbReference type="EMBL" id="AKN21644.1"/>
    </source>
</evidence>
<dbReference type="Pfam" id="PF08449">
    <property type="entry name" value="UAA"/>
    <property type="match status" value="1"/>
</dbReference>
<proteinExistence type="evidence at transcript level"/>
<accession>A0A0H3YJH9</accession>
<comment type="subcellular location">
    <subcellularLocation>
        <location evidence="1">Membrane</location>
        <topology evidence="1">Multi-pass membrane protein</topology>
    </subcellularLocation>
</comment>
<keyword evidence="3" id="KW-0813">Transport</keyword>
<feature type="transmembrane region" description="Helical" evidence="8">
    <location>
        <begin position="466"/>
        <end position="488"/>
    </location>
</feature>
<keyword evidence="6 8" id="KW-0472">Membrane</keyword>
<dbReference type="InterPro" id="IPR013657">
    <property type="entry name" value="SCL35B1-4/HUT1"/>
</dbReference>
<evidence type="ECO:0000256" key="5">
    <source>
        <dbReference type="ARBA" id="ARBA00022989"/>
    </source>
</evidence>